<feature type="domain" description="Major facilitator superfamily (MFS) profile" evidence="9">
    <location>
        <begin position="55"/>
        <end position="493"/>
    </location>
</feature>
<dbReference type="PANTHER" id="PTHR48022:SF30">
    <property type="entry name" value="MAJOR FACILITATOR SUPERFAMILY (MFS) PROFILE DOMAIN-CONTAINING PROTEIN"/>
    <property type="match status" value="1"/>
</dbReference>
<evidence type="ECO:0000256" key="3">
    <source>
        <dbReference type="ARBA" id="ARBA00022448"/>
    </source>
</evidence>
<feature type="region of interest" description="Disordered" evidence="7">
    <location>
        <begin position="1"/>
        <end position="39"/>
    </location>
</feature>
<dbReference type="Pfam" id="PF00083">
    <property type="entry name" value="Sugar_tr"/>
    <property type="match status" value="1"/>
</dbReference>
<feature type="transmembrane region" description="Helical" evidence="8">
    <location>
        <begin position="151"/>
        <end position="171"/>
    </location>
</feature>
<evidence type="ECO:0000256" key="7">
    <source>
        <dbReference type="SAM" id="MobiDB-lite"/>
    </source>
</evidence>
<comment type="similarity">
    <text evidence="2">Belongs to the major facilitator superfamily. Sugar transporter (TC 2.A.1.1) family.</text>
</comment>
<feature type="transmembrane region" description="Helical" evidence="8">
    <location>
        <begin position="468"/>
        <end position="489"/>
    </location>
</feature>
<dbReference type="EMBL" id="LKEA01000023">
    <property type="protein sequence ID" value="ROV99503.1"/>
    <property type="molecule type" value="Genomic_DNA"/>
</dbReference>
<keyword evidence="11" id="KW-1185">Reference proteome</keyword>
<comment type="caution">
    <text evidence="10">The sequence shown here is derived from an EMBL/GenBank/DDBJ whole genome shotgun (WGS) entry which is preliminary data.</text>
</comment>
<feature type="transmembrane region" description="Helical" evidence="8">
    <location>
        <begin position="92"/>
        <end position="113"/>
    </location>
</feature>
<dbReference type="PROSITE" id="PS50850">
    <property type="entry name" value="MFS"/>
    <property type="match status" value="1"/>
</dbReference>
<reference evidence="10 11" key="1">
    <citation type="submission" date="2015-09" db="EMBL/GenBank/DDBJ databases">
        <title>Host preference determinants of Valsa canker pathogens revealed by comparative genomics.</title>
        <authorList>
            <person name="Yin Z."/>
            <person name="Huang L."/>
        </authorList>
    </citation>
    <scope>NUCLEOTIDE SEQUENCE [LARGE SCALE GENOMIC DNA]</scope>
    <source>
        <strain evidence="10 11">03-1</strain>
    </source>
</reference>
<organism evidence="10 11">
    <name type="scientific">Cytospora schulzeri</name>
    <dbReference type="NCBI Taxonomy" id="448051"/>
    <lineage>
        <taxon>Eukaryota</taxon>
        <taxon>Fungi</taxon>
        <taxon>Dikarya</taxon>
        <taxon>Ascomycota</taxon>
        <taxon>Pezizomycotina</taxon>
        <taxon>Sordariomycetes</taxon>
        <taxon>Sordariomycetidae</taxon>
        <taxon>Diaporthales</taxon>
        <taxon>Cytosporaceae</taxon>
        <taxon>Cytospora</taxon>
    </lineage>
</organism>
<feature type="transmembrane region" description="Helical" evidence="8">
    <location>
        <begin position="183"/>
        <end position="209"/>
    </location>
</feature>
<dbReference type="SUPFAM" id="SSF103473">
    <property type="entry name" value="MFS general substrate transporter"/>
    <property type="match status" value="1"/>
</dbReference>
<evidence type="ECO:0000256" key="8">
    <source>
        <dbReference type="SAM" id="Phobius"/>
    </source>
</evidence>
<dbReference type="Proteomes" id="UP000283895">
    <property type="component" value="Unassembled WGS sequence"/>
</dbReference>
<dbReference type="GO" id="GO:0016020">
    <property type="term" value="C:membrane"/>
    <property type="evidence" value="ECO:0007669"/>
    <property type="project" value="UniProtKB-SubCell"/>
</dbReference>
<accession>A0A423W850</accession>
<feature type="transmembrane region" description="Helical" evidence="8">
    <location>
        <begin position="125"/>
        <end position="145"/>
    </location>
</feature>
<evidence type="ECO:0000259" key="9">
    <source>
        <dbReference type="PROSITE" id="PS50850"/>
    </source>
</evidence>
<gene>
    <name evidence="10" type="ORF">VMCG_06367</name>
</gene>
<proteinExistence type="inferred from homology"/>
<keyword evidence="5 8" id="KW-1133">Transmembrane helix</keyword>
<keyword evidence="4 8" id="KW-0812">Transmembrane</keyword>
<evidence type="ECO:0000256" key="1">
    <source>
        <dbReference type="ARBA" id="ARBA00004141"/>
    </source>
</evidence>
<keyword evidence="3" id="KW-0813">Transport</keyword>
<name>A0A423W850_9PEZI</name>
<dbReference type="InterPro" id="IPR005829">
    <property type="entry name" value="Sugar_transporter_CS"/>
</dbReference>
<evidence type="ECO:0000256" key="6">
    <source>
        <dbReference type="ARBA" id="ARBA00023136"/>
    </source>
</evidence>
<dbReference type="STRING" id="356882.A0A423W850"/>
<sequence length="531" mass="56360">MSLTNVENMETVKPEGNGPDMSVRPINDTSASTASSLAGDARARSGTSKRAAIWVCITACLGGFLYGFSANAMSGTLAQPSFIAAFLSTPDATARTDGLLGGFLAGAFVGAIVQAPISNKFGRKLANSAAATIAIIAGALQSGSVNISMLLFARVLCGIGAGMVITNSPVYMSEVAPPHARGLLVGLQGVGIVGAYIGCSVCALAFSFVNTSYQWRLTFVVLTAAAVLHLCSLFLLPESPRWLMEKGREQEARSVLEYLHRTEGDPDATFAHAEANQIKAQVDAEKDLPKGYVYIFTTPHLQKRAFCAILLWVMGQGTGITAIANLIPTLMGGLGFGTTMQLALGLVWCICAILGCFVNVTLMDRLGRVRLLVIGGFTNAAILSVMAALIKYYINTSYLPGVNAAVALYFVFGFFFTSTIECTAYVYGSEIWPTHLRSEGSTIAYASFFGNAIAYSAPVAVALDNIGWKFYMVFVAVTVSSTVAIMFYFPETKHLTLEEINAKFGDKVVLDFKDAVATELAAGPPPTEKTV</sequence>
<feature type="transmembrane region" description="Helical" evidence="8">
    <location>
        <begin position="339"/>
        <end position="360"/>
    </location>
</feature>
<evidence type="ECO:0000256" key="5">
    <source>
        <dbReference type="ARBA" id="ARBA00022989"/>
    </source>
</evidence>
<feature type="transmembrane region" description="Helical" evidence="8">
    <location>
        <begin position="51"/>
        <end position="72"/>
    </location>
</feature>
<dbReference type="AlphaFoldDB" id="A0A423W850"/>
<dbReference type="GO" id="GO:0005351">
    <property type="term" value="F:carbohydrate:proton symporter activity"/>
    <property type="evidence" value="ECO:0007669"/>
    <property type="project" value="TreeGrafter"/>
</dbReference>
<dbReference type="InterPro" id="IPR050360">
    <property type="entry name" value="MFS_Sugar_Transporters"/>
</dbReference>
<protein>
    <recommendedName>
        <fullName evidence="9">Major facilitator superfamily (MFS) profile domain-containing protein</fullName>
    </recommendedName>
</protein>
<evidence type="ECO:0000256" key="2">
    <source>
        <dbReference type="ARBA" id="ARBA00010992"/>
    </source>
</evidence>
<dbReference type="InterPro" id="IPR036259">
    <property type="entry name" value="MFS_trans_sf"/>
</dbReference>
<dbReference type="PROSITE" id="PS00217">
    <property type="entry name" value="SUGAR_TRANSPORT_2"/>
    <property type="match status" value="1"/>
</dbReference>
<dbReference type="InterPro" id="IPR020846">
    <property type="entry name" value="MFS_dom"/>
</dbReference>
<feature type="transmembrane region" description="Helical" evidence="8">
    <location>
        <begin position="440"/>
        <end position="462"/>
    </location>
</feature>
<feature type="transmembrane region" description="Helical" evidence="8">
    <location>
        <begin position="305"/>
        <end position="327"/>
    </location>
</feature>
<feature type="transmembrane region" description="Helical" evidence="8">
    <location>
        <begin position="406"/>
        <end position="428"/>
    </location>
</feature>
<evidence type="ECO:0000313" key="11">
    <source>
        <dbReference type="Proteomes" id="UP000283895"/>
    </source>
</evidence>
<feature type="transmembrane region" description="Helical" evidence="8">
    <location>
        <begin position="215"/>
        <end position="236"/>
    </location>
</feature>
<comment type="subcellular location">
    <subcellularLocation>
        <location evidence="1">Membrane</location>
        <topology evidence="1">Multi-pass membrane protein</topology>
    </subcellularLocation>
</comment>
<dbReference type="PANTHER" id="PTHR48022">
    <property type="entry name" value="PLASTIDIC GLUCOSE TRANSPORTER 4"/>
    <property type="match status" value="1"/>
</dbReference>
<dbReference type="InterPro" id="IPR003663">
    <property type="entry name" value="Sugar/inositol_transpt"/>
</dbReference>
<feature type="transmembrane region" description="Helical" evidence="8">
    <location>
        <begin position="372"/>
        <end position="394"/>
    </location>
</feature>
<feature type="compositionally biased region" description="Polar residues" evidence="7">
    <location>
        <begin position="27"/>
        <end position="36"/>
    </location>
</feature>
<dbReference type="PRINTS" id="PR00171">
    <property type="entry name" value="SUGRTRNSPORT"/>
</dbReference>
<dbReference type="Gene3D" id="1.20.1250.20">
    <property type="entry name" value="MFS general substrate transporter like domains"/>
    <property type="match status" value="1"/>
</dbReference>
<evidence type="ECO:0000313" key="10">
    <source>
        <dbReference type="EMBL" id="ROV99503.1"/>
    </source>
</evidence>
<keyword evidence="6 8" id="KW-0472">Membrane</keyword>
<dbReference type="OrthoDB" id="6612291at2759"/>
<dbReference type="InterPro" id="IPR005828">
    <property type="entry name" value="MFS_sugar_transport-like"/>
</dbReference>
<evidence type="ECO:0000256" key="4">
    <source>
        <dbReference type="ARBA" id="ARBA00022692"/>
    </source>
</evidence>